<dbReference type="Proteomes" id="UP000290365">
    <property type="component" value="Chromosome"/>
</dbReference>
<dbReference type="AlphaFoldDB" id="A0A4P6JST7"/>
<feature type="signal peptide" evidence="3">
    <location>
        <begin position="1"/>
        <end position="19"/>
    </location>
</feature>
<organism evidence="5 6">
    <name type="scientific">Ktedonosporobacter rubrisoli</name>
    <dbReference type="NCBI Taxonomy" id="2509675"/>
    <lineage>
        <taxon>Bacteria</taxon>
        <taxon>Bacillati</taxon>
        <taxon>Chloroflexota</taxon>
        <taxon>Ktedonobacteria</taxon>
        <taxon>Ktedonobacterales</taxon>
        <taxon>Ktedonosporobacteraceae</taxon>
        <taxon>Ktedonosporobacter</taxon>
    </lineage>
</organism>
<accession>A0A4P6JST7</accession>
<evidence type="ECO:0000256" key="3">
    <source>
        <dbReference type="SAM" id="SignalP"/>
    </source>
</evidence>
<dbReference type="InterPro" id="IPR036761">
    <property type="entry name" value="TTHA0802/YceI-like_sf"/>
</dbReference>
<dbReference type="SUPFAM" id="SSF101874">
    <property type="entry name" value="YceI-like"/>
    <property type="match status" value="1"/>
</dbReference>
<evidence type="ECO:0000313" key="5">
    <source>
        <dbReference type="EMBL" id="QBD78617.1"/>
    </source>
</evidence>
<sequence length="245" mass="25962">MRRTLSAVLASITLLIVLAACGGNENTANPSTSAAASPTVGNAASPAASSTTSANICPPAGNVKAFNVVSDRSEASYKVQEQFLSRDLPNDAIGKTKKIQGSFLLDTGQQPRLVNMKITVDLSTLTSDQERRDRAIQNKWLESDKYPNAIFVAKDVKLPAFSQGQTITFDLPGQMTVHDVTRPETFKVSAKMDGDTISGTATSSLLMKNYGFDAPDIAGLLTVKDGVTVTFNLVAQKGDCAQSLS</sequence>
<dbReference type="PROSITE" id="PS51257">
    <property type="entry name" value="PROKAR_LIPOPROTEIN"/>
    <property type="match status" value="1"/>
</dbReference>
<dbReference type="PANTHER" id="PTHR34406:SF1">
    <property type="entry name" value="PROTEIN YCEI"/>
    <property type="match status" value="1"/>
</dbReference>
<dbReference type="OrthoDB" id="153595at2"/>
<dbReference type="Pfam" id="PF04264">
    <property type="entry name" value="YceI"/>
    <property type="match status" value="1"/>
</dbReference>
<evidence type="ECO:0000256" key="2">
    <source>
        <dbReference type="SAM" id="MobiDB-lite"/>
    </source>
</evidence>
<name>A0A4P6JST7_KTERU</name>
<proteinExistence type="inferred from homology"/>
<evidence type="ECO:0000259" key="4">
    <source>
        <dbReference type="SMART" id="SM00867"/>
    </source>
</evidence>
<dbReference type="KEGG" id="kbs:EPA93_22525"/>
<dbReference type="PANTHER" id="PTHR34406">
    <property type="entry name" value="PROTEIN YCEI"/>
    <property type="match status" value="1"/>
</dbReference>
<keyword evidence="3" id="KW-0732">Signal</keyword>
<evidence type="ECO:0000256" key="1">
    <source>
        <dbReference type="ARBA" id="ARBA00008812"/>
    </source>
</evidence>
<feature type="chain" id="PRO_5020600033" evidence="3">
    <location>
        <begin position="20"/>
        <end position="245"/>
    </location>
</feature>
<dbReference type="Gene3D" id="2.40.128.110">
    <property type="entry name" value="Lipid/polyisoprenoid-binding, YceI-like"/>
    <property type="match status" value="1"/>
</dbReference>
<feature type="region of interest" description="Disordered" evidence="2">
    <location>
        <begin position="27"/>
        <end position="54"/>
    </location>
</feature>
<evidence type="ECO:0000313" key="6">
    <source>
        <dbReference type="Proteomes" id="UP000290365"/>
    </source>
</evidence>
<reference evidence="5 6" key="1">
    <citation type="submission" date="2019-01" db="EMBL/GenBank/DDBJ databases">
        <title>Ktedonosporobacter rubrisoli SCAWS-G2.</title>
        <authorList>
            <person name="Huang Y."/>
            <person name="Yan B."/>
        </authorList>
    </citation>
    <scope>NUCLEOTIDE SEQUENCE [LARGE SCALE GENOMIC DNA]</scope>
    <source>
        <strain evidence="5 6">SCAWS-G2</strain>
    </source>
</reference>
<dbReference type="RefSeq" id="WP_129889670.1">
    <property type="nucleotide sequence ID" value="NZ_CP035758.1"/>
</dbReference>
<gene>
    <name evidence="5" type="ORF">EPA93_22525</name>
</gene>
<dbReference type="SMART" id="SM00867">
    <property type="entry name" value="YceI"/>
    <property type="match status" value="1"/>
</dbReference>
<comment type="similarity">
    <text evidence="1">Belongs to the UPF0312 family.</text>
</comment>
<feature type="domain" description="Lipid/polyisoprenoid-binding YceI-like" evidence="4">
    <location>
        <begin position="65"/>
        <end position="236"/>
    </location>
</feature>
<keyword evidence="6" id="KW-1185">Reference proteome</keyword>
<dbReference type="EMBL" id="CP035758">
    <property type="protein sequence ID" value="QBD78617.1"/>
    <property type="molecule type" value="Genomic_DNA"/>
</dbReference>
<protein>
    <submittedName>
        <fullName evidence="5">YceI family protein</fullName>
    </submittedName>
</protein>
<dbReference type="InterPro" id="IPR007372">
    <property type="entry name" value="Lipid/polyisoprenoid-bd_YceI"/>
</dbReference>